<dbReference type="InterPro" id="IPR012932">
    <property type="entry name" value="VKOR"/>
</dbReference>
<dbReference type="AlphaFoldDB" id="E7RNW3"/>
<evidence type="ECO:0000256" key="5">
    <source>
        <dbReference type="ARBA" id="ARBA00022989"/>
    </source>
</evidence>
<evidence type="ECO:0000313" key="12">
    <source>
        <dbReference type="EMBL" id="EFZ37406.1"/>
    </source>
</evidence>
<reference evidence="12" key="1">
    <citation type="submission" date="2011-01" db="EMBL/GenBank/DDBJ databases">
        <authorList>
            <person name="Muzny D."/>
            <person name="Qin X."/>
            <person name="Buhay C."/>
            <person name="Dugan-Rocha S."/>
            <person name="Ding Y."/>
            <person name="Chen G."/>
            <person name="Hawes A."/>
            <person name="Holder M."/>
            <person name="Jhangiani S."/>
            <person name="Johnson A."/>
            <person name="Khan Z."/>
            <person name="Li Z."/>
            <person name="Liu W."/>
            <person name="Liu X."/>
            <person name="Perez L."/>
            <person name="Shen H."/>
            <person name="Wang Q."/>
            <person name="Watt J."/>
            <person name="Xi L."/>
            <person name="Xin Y."/>
            <person name="Zhou J."/>
            <person name="Deng J."/>
            <person name="Jiang H."/>
            <person name="Liu Y."/>
            <person name="Qu J."/>
            <person name="Song X.-Z."/>
            <person name="Zhang L."/>
            <person name="Villasana D."/>
            <person name="Johnson A."/>
            <person name="Liu J."/>
            <person name="Liyanage D."/>
            <person name="Lorensuhewa L."/>
            <person name="Robinson T."/>
            <person name="Song A."/>
            <person name="Song B.-B."/>
            <person name="Dinh H."/>
            <person name="Thornton R."/>
            <person name="Coyle M."/>
            <person name="Francisco L."/>
            <person name="Jackson L."/>
            <person name="Javaid M."/>
            <person name="Korchina V."/>
            <person name="Kovar C."/>
            <person name="Mata R."/>
            <person name="Mathew T."/>
            <person name="Ngo R."/>
            <person name="Nguyen L."/>
            <person name="Nguyen N."/>
            <person name="Okwuonu G."/>
            <person name="Ongeri F."/>
            <person name="Pham C."/>
            <person name="Simmons D."/>
            <person name="Wilczek-Boney K."/>
            <person name="Hale W."/>
            <person name="Jakkamsetti A."/>
            <person name="Pham P."/>
            <person name="Ruth R."/>
            <person name="San Lucas F."/>
            <person name="Warren J."/>
            <person name="Zhang J."/>
            <person name="Zhao Z."/>
            <person name="Zhou C."/>
            <person name="Zhu D."/>
            <person name="Lee S."/>
            <person name="Bess C."/>
            <person name="Blankenburg K."/>
            <person name="Forbes L."/>
            <person name="Fu Q."/>
            <person name="Gubbala S."/>
            <person name="Hirani K."/>
            <person name="Jayaseelan J.C."/>
            <person name="Lara F."/>
            <person name="Munidasa M."/>
            <person name="Palculict T."/>
            <person name="Patil S."/>
            <person name="Pu L.-L."/>
            <person name="Saada N."/>
            <person name="Tang L."/>
            <person name="Weissenberger G."/>
            <person name="Zhu Y."/>
            <person name="Hemphill L."/>
            <person name="Shang Y."/>
            <person name="Youmans B."/>
            <person name="Ayvaz T."/>
            <person name="Ross M."/>
            <person name="Santibanez J."/>
            <person name="Aqrawi P."/>
            <person name="Gross S."/>
            <person name="Joshi V."/>
            <person name="Fowler G."/>
            <person name="Nazareth L."/>
            <person name="Reid J."/>
            <person name="Worley K."/>
            <person name="Petrosino J."/>
            <person name="Highlander S."/>
            <person name="Gibbs R."/>
        </authorList>
    </citation>
    <scope>NUCLEOTIDE SEQUENCE [LARGE SCALE GENOMIC DNA]</scope>
    <source>
        <strain evidence="12">ATCC 33269</strain>
    </source>
</reference>
<dbReference type="Pfam" id="PF03412">
    <property type="entry name" value="Peptidase_C39"/>
    <property type="match status" value="1"/>
</dbReference>
<feature type="transmembrane region" description="Helical" evidence="10">
    <location>
        <begin position="188"/>
        <end position="207"/>
    </location>
</feature>
<evidence type="ECO:0000256" key="9">
    <source>
        <dbReference type="ARBA" id="ARBA00023284"/>
    </source>
</evidence>
<evidence type="ECO:0000256" key="2">
    <source>
        <dbReference type="ARBA" id="ARBA00006214"/>
    </source>
</evidence>
<feature type="transmembrane region" description="Helical" evidence="10">
    <location>
        <begin position="269"/>
        <end position="289"/>
    </location>
</feature>
<dbReference type="GO" id="GO:0016020">
    <property type="term" value="C:membrane"/>
    <property type="evidence" value="ECO:0007669"/>
    <property type="project" value="UniProtKB-SubCell"/>
</dbReference>
<comment type="subcellular location">
    <subcellularLocation>
        <location evidence="1">Membrane</location>
        <topology evidence="1">Multi-pass membrane protein</topology>
    </subcellularLocation>
</comment>
<evidence type="ECO:0000256" key="8">
    <source>
        <dbReference type="ARBA" id="ARBA00023157"/>
    </source>
</evidence>
<feature type="transmembrane region" description="Helical" evidence="10">
    <location>
        <begin position="160"/>
        <end position="182"/>
    </location>
</feature>
<sequence length="542" mass="61204">MKLLESLINPLNNCEETAYLLCKALDVPITKTTLVTSLLEHPDYPSLLSISDVLQNYRVKNMSIRVKEQEKLIELPTPFIAQTIGENTHSPLFTLIYRINSNKVEWHNPESHKVEIISLGKFITLFTNYVQLYEVGEDAGEKEYSITLKKEKRTCMINNVQVFTIPILTLMLSLVAFLRIGIDALFPVLYACITLAGAIAGALLILYEIDQYNPKLQKVCVHGGKTNCAAILHSKGSKIFGFHWSGIGFSYFMGVLAVLLAGGLINSQLLSVAAWINVIALPYTVYSIYYQARIVKQWCPMCLSVQLVLVLLFVTSLAGGFFSVVSLSTIFPYLISMSTVFLAVYILLPAFEKSKDSKLYLHSLQRLKHNPQIFEALLAKQKHITEPTEGLGITIGNPYGKIHMIKVCNPYCRPCAKAHPIIDKLLASNPDIRLQIIFTATEADEDYRNKPVKALLALQQNSAISIEDALDNWYLAKEKKYDDFLKLYPLAQDKLNEQIPAIIAMREWCDKTNIEFTPTFFINSHLLPEIYSVEDIRYFLSV</sequence>
<dbReference type="Gene3D" id="3.90.70.10">
    <property type="entry name" value="Cysteine proteinases"/>
    <property type="match status" value="1"/>
</dbReference>
<comment type="similarity">
    <text evidence="2">Belongs to the VKOR family.</text>
</comment>
<evidence type="ECO:0000313" key="13">
    <source>
        <dbReference type="Proteomes" id="UP000005580"/>
    </source>
</evidence>
<protein>
    <submittedName>
        <fullName evidence="12">Vitamin K epoxide reductase family</fullName>
    </submittedName>
</protein>
<keyword evidence="4" id="KW-0874">Quinone</keyword>
<dbReference type="Pfam" id="PF07884">
    <property type="entry name" value="VKOR"/>
    <property type="match status" value="1"/>
</dbReference>
<dbReference type="GO" id="GO:0006508">
    <property type="term" value="P:proteolysis"/>
    <property type="evidence" value="ECO:0007669"/>
    <property type="project" value="InterPro"/>
</dbReference>
<dbReference type="RefSeq" id="WP_004368081.1">
    <property type="nucleotide sequence ID" value="NZ_GL833116.1"/>
</dbReference>
<accession>E7RNW3</accession>
<dbReference type="CDD" id="cd12921">
    <property type="entry name" value="VKOR_4"/>
    <property type="match status" value="1"/>
</dbReference>
<dbReference type="InterPro" id="IPR038354">
    <property type="entry name" value="VKOR_sf"/>
</dbReference>
<dbReference type="SMART" id="SM00756">
    <property type="entry name" value="VKc"/>
    <property type="match status" value="1"/>
</dbReference>
<keyword evidence="8" id="KW-1015">Disulfide bond</keyword>
<evidence type="ECO:0000256" key="3">
    <source>
        <dbReference type="ARBA" id="ARBA00022692"/>
    </source>
</evidence>
<dbReference type="HOGENOM" id="CLU_037935_1_0_10"/>
<dbReference type="InterPro" id="IPR036249">
    <property type="entry name" value="Thioredoxin-like_sf"/>
</dbReference>
<dbReference type="GO" id="GO:0008233">
    <property type="term" value="F:peptidase activity"/>
    <property type="evidence" value="ECO:0007669"/>
    <property type="project" value="InterPro"/>
</dbReference>
<keyword evidence="7 10" id="KW-0472">Membrane</keyword>
<dbReference type="eggNOG" id="COG1651">
    <property type="taxonomic scope" value="Bacteria"/>
</dbReference>
<dbReference type="SUPFAM" id="SSF52833">
    <property type="entry name" value="Thioredoxin-like"/>
    <property type="match status" value="1"/>
</dbReference>
<evidence type="ECO:0000256" key="4">
    <source>
        <dbReference type="ARBA" id="ARBA00022719"/>
    </source>
</evidence>
<dbReference type="Pfam" id="PF13462">
    <property type="entry name" value="Thioredoxin_4"/>
    <property type="match status" value="1"/>
</dbReference>
<dbReference type="GO" id="GO:0005524">
    <property type="term" value="F:ATP binding"/>
    <property type="evidence" value="ECO:0007669"/>
    <property type="project" value="InterPro"/>
</dbReference>
<evidence type="ECO:0000256" key="10">
    <source>
        <dbReference type="SAM" id="Phobius"/>
    </source>
</evidence>
<keyword evidence="6" id="KW-0560">Oxidoreductase</keyword>
<dbReference type="EMBL" id="AEPE02000003">
    <property type="protein sequence ID" value="EFZ37406.1"/>
    <property type="molecule type" value="Genomic_DNA"/>
</dbReference>
<dbReference type="GO" id="GO:0016491">
    <property type="term" value="F:oxidoreductase activity"/>
    <property type="evidence" value="ECO:0007669"/>
    <property type="project" value="UniProtKB-KW"/>
</dbReference>
<keyword evidence="3 10" id="KW-0812">Transmembrane</keyword>
<keyword evidence="5 10" id="KW-1133">Transmembrane helix</keyword>
<evidence type="ECO:0000259" key="11">
    <source>
        <dbReference type="SMART" id="SM00756"/>
    </source>
</evidence>
<evidence type="ECO:0000256" key="6">
    <source>
        <dbReference type="ARBA" id="ARBA00023002"/>
    </source>
</evidence>
<dbReference type="InterPro" id="IPR012336">
    <property type="entry name" value="Thioredoxin-like_fold"/>
</dbReference>
<dbReference type="Proteomes" id="UP000005580">
    <property type="component" value="Unassembled WGS sequence"/>
</dbReference>
<keyword evidence="9" id="KW-0676">Redox-active center</keyword>
<feature type="transmembrane region" description="Helical" evidence="10">
    <location>
        <begin position="301"/>
        <end position="324"/>
    </location>
</feature>
<dbReference type="Gene3D" id="1.20.1440.130">
    <property type="entry name" value="VKOR domain"/>
    <property type="match status" value="1"/>
</dbReference>
<feature type="transmembrane region" description="Helical" evidence="10">
    <location>
        <begin position="242"/>
        <end position="263"/>
    </location>
</feature>
<gene>
    <name evidence="12" type="ORF">HMPREF0663_10864</name>
</gene>
<proteinExistence type="inferred from homology"/>
<comment type="caution">
    <text evidence="12">The sequence shown here is derived from an EMBL/GenBank/DDBJ whole genome shotgun (WGS) entry which is preliminary data.</text>
</comment>
<evidence type="ECO:0000256" key="1">
    <source>
        <dbReference type="ARBA" id="ARBA00004141"/>
    </source>
</evidence>
<keyword evidence="13" id="KW-1185">Reference proteome</keyword>
<name>E7RNW3_9BACT</name>
<dbReference type="STRING" id="28134.SAMN05444288_0050"/>
<organism evidence="12 13">
    <name type="scientific">Hoylesella oralis ATCC 33269</name>
    <dbReference type="NCBI Taxonomy" id="873533"/>
    <lineage>
        <taxon>Bacteria</taxon>
        <taxon>Pseudomonadati</taxon>
        <taxon>Bacteroidota</taxon>
        <taxon>Bacteroidia</taxon>
        <taxon>Bacteroidales</taxon>
        <taxon>Prevotellaceae</taxon>
        <taxon>Hoylesella</taxon>
    </lineage>
</organism>
<dbReference type="Gene3D" id="3.40.30.10">
    <property type="entry name" value="Glutaredoxin"/>
    <property type="match status" value="1"/>
</dbReference>
<feature type="transmembrane region" description="Helical" evidence="10">
    <location>
        <begin position="330"/>
        <end position="348"/>
    </location>
</feature>
<dbReference type="GO" id="GO:0048038">
    <property type="term" value="F:quinone binding"/>
    <property type="evidence" value="ECO:0007669"/>
    <property type="project" value="UniProtKB-KW"/>
</dbReference>
<feature type="domain" description="Vitamin K epoxide reductase" evidence="11">
    <location>
        <begin position="183"/>
        <end position="320"/>
    </location>
</feature>
<evidence type="ECO:0000256" key="7">
    <source>
        <dbReference type="ARBA" id="ARBA00023136"/>
    </source>
</evidence>
<dbReference type="InterPro" id="IPR005074">
    <property type="entry name" value="Peptidase_C39"/>
</dbReference>